<proteinExistence type="predicted"/>
<sequence length="80" mass="8946">MTDRETLRAAAQAVASVMRRRQAEHQVRTDGGWAPPDPVLLELAVECEDVMYSRQPEAPDLTDRLAAVLGDDWEPWQCPG</sequence>
<reference evidence="1 2" key="1">
    <citation type="submission" date="2020-11" db="EMBL/GenBank/DDBJ databases">
        <authorList>
            <person name="Abbas M."/>
            <person name="Al-Sayah O.M."/>
            <person name="Andersen R.L.H."/>
            <person name="Bergmann J.E."/>
            <person name="Bova E."/>
            <person name="Brown M.E."/>
            <person name="Bubb C.A."/>
            <person name="Burke A.C."/>
            <person name="Callaghan L.J."/>
            <person name="Cen M."/>
            <person name="Choy S."/>
            <person name="Cooney E.A."/>
            <person name="Costea E.M."/>
            <person name="Dean S.N."/>
            <person name="DeRose A."/>
            <person name="Dusenberry H.A."/>
            <person name="English J.H."/>
            <person name="Evans K.M."/>
            <person name="Ganiere N.C."/>
            <person name="Gidwani K.N."/>
            <person name="Giroski J.N."/>
            <person name="Golden E.M."/>
            <person name="Gonzalez D."/>
            <person name="Graham A.P."/>
            <person name="Guo Y."/>
            <person name="Hua K.S."/>
            <person name="Huynh L.M."/>
            <person name="Isaac D.M."/>
            <person name="Karmazyn C.B."/>
            <person name="Keith A.M."/>
            <person name="Khattri M.R."/>
            <person name="Khieu A.S."/>
            <person name="Khripkova S.C."/>
            <person name="Kim J.W."/>
            <person name="Lane S.C."/>
            <person name="Lascola A.T."/>
            <person name="Loui A.O."/>
            <person name="Lux A.T."/>
            <person name="Mannino A.M."/>
            <person name="Marcinko M.S."/>
            <person name="Martin A."/>
            <person name="Marvil H.G."/>
            <person name="May R.M."/>
            <person name="Mihalic J.A."/>
            <person name="Mullen A.E."/>
            <person name="Neal C.V."/>
            <person name="Neal M.A."/>
            <person name="Ortiz G."/>
            <person name="Patel R.U."/>
            <person name="Pathapadu A.S."/>
            <person name="Pellegrino J."/>
            <person name="Perks C.M."/>
            <person name="Peschel J.L."/>
            <person name="Peters W.T."/>
            <person name="Plenty T.M."/>
            <person name="Ramnath S.P."/>
            <person name="Ranatunga R.N."/>
            <person name="Reed E.A."/>
            <person name="Rockhill M.J."/>
            <person name="Rupp J.S."/>
            <person name="Salmon W.P."/>
            <person name="Santora M.A."/>
            <person name="Satcho E.S."/>
            <person name="Sathasivam A."/>
            <person name="Schartner A.G."/>
            <person name="Sergi R."/>
            <person name="Shannon L.C."/>
            <person name="Shay K.-I.J."/>
            <person name="Steinmetz E.L."/>
            <person name="Stern A.M."/>
            <person name="Vanacore A.D."/>
            <person name="Xu K."/>
            <person name="Grousd J.A."/>
            <person name="Warner M.H."/>
            <person name="Garlena R.A."/>
            <person name="Russell D.A."/>
            <person name="Pope W.H."/>
            <person name="Jacobs-Sera D."/>
            <person name="Hatfull G.F."/>
        </authorList>
    </citation>
    <scope>NUCLEOTIDE SEQUENCE [LARGE SCALE GENOMIC DNA]</scope>
</reference>
<gene>
    <name evidence="1" type="primary">37</name>
    <name evidence="1" type="ORF">SEA_BLINO_37</name>
</gene>
<name>A0A7T0Q3A6_9CAUD</name>
<evidence type="ECO:0000313" key="2">
    <source>
        <dbReference type="Proteomes" id="UP000594822"/>
    </source>
</evidence>
<dbReference type="RefSeq" id="YP_010114126.1">
    <property type="nucleotide sequence ID" value="NC_055912.1"/>
</dbReference>
<dbReference type="Proteomes" id="UP000594822">
    <property type="component" value="Segment"/>
</dbReference>
<organism evidence="1 2">
    <name type="scientific">Gordonia phage Blino</name>
    <dbReference type="NCBI Taxonomy" id="2793696"/>
    <lineage>
        <taxon>Viruses</taxon>
        <taxon>Duplodnaviria</taxon>
        <taxon>Heunggongvirae</taxon>
        <taxon>Uroviricota</taxon>
        <taxon>Caudoviricetes</taxon>
        <taxon>Jujuvirus</taxon>
        <taxon>Jujuvirus blino</taxon>
    </lineage>
</organism>
<protein>
    <submittedName>
        <fullName evidence="1">Uncharacterized protein</fullName>
    </submittedName>
</protein>
<accession>A0A7T0Q3A6</accession>
<keyword evidence="2" id="KW-1185">Reference proteome</keyword>
<dbReference type="KEGG" id="vg:65132687"/>
<evidence type="ECO:0000313" key="1">
    <source>
        <dbReference type="EMBL" id="QPL13985.1"/>
    </source>
</evidence>
<dbReference type="EMBL" id="MW291016">
    <property type="protein sequence ID" value="QPL13985.1"/>
    <property type="molecule type" value="Genomic_DNA"/>
</dbReference>
<dbReference type="GeneID" id="65132687"/>